<name>A0AAQ1E0V3_NEIGO</name>
<accession>A0AAQ1E0V3</accession>
<dbReference type="AlphaFoldDB" id="A0AAQ1E0V3"/>
<reference evidence="1" key="1">
    <citation type="submission" date="2016-06" db="EMBL/GenBank/DDBJ databases">
        <authorList>
            <consortium name="Pathogen Informatics"/>
        </authorList>
    </citation>
    <scope>NUCLEOTIDE SEQUENCE</scope>
    <source>
        <strain evidence="1">WHO F</strain>
    </source>
</reference>
<gene>
    <name evidence="1" type="ORF">WHOF_00811</name>
</gene>
<evidence type="ECO:0000313" key="1">
    <source>
        <dbReference type="EMBL" id="SBQ19986.1"/>
    </source>
</evidence>
<organism evidence="1">
    <name type="scientific">Neisseria gonorrhoeae</name>
    <dbReference type="NCBI Taxonomy" id="485"/>
    <lineage>
        <taxon>Bacteria</taxon>
        <taxon>Pseudomonadati</taxon>
        <taxon>Pseudomonadota</taxon>
        <taxon>Betaproteobacteria</taxon>
        <taxon>Neisseriales</taxon>
        <taxon>Neisseriaceae</taxon>
        <taxon>Neisseria</taxon>
    </lineage>
</organism>
<dbReference type="EMBL" id="LT591897">
    <property type="protein sequence ID" value="SBQ19986.1"/>
    <property type="molecule type" value="Genomic_DNA"/>
</dbReference>
<protein>
    <submittedName>
        <fullName evidence="1">Uncharacterized protein</fullName>
    </submittedName>
</protein>
<sequence>MRAVGIAETALQKRPRPPYFDKPSEQSAGCRLVRTPKISAGIFSHLSALSPFALSGCGHRGGTGGGRILFHPDKRVGSRKIRPAVSNNALLWPGLVLCKRRSFFARHPHLFGRMANGGCRTIKMFGDFMQTGIRMPPDISSRFLPIRFGGI</sequence>
<dbReference type="Proteomes" id="UP000239837">
    <property type="component" value="Chromosome"/>
</dbReference>
<proteinExistence type="predicted"/>